<comment type="caution">
    <text evidence="2">The sequence shown here is derived from an EMBL/GenBank/DDBJ whole genome shotgun (WGS) entry which is preliminary data.</text>
</comment>
<dbReference type="Gene3D" id="3.40.50.1820">
    <property type="entry name" value="alpha/beta hydrolase"/>
    <property type="match status" value="1"/>
</dbReference>
<dbReference type="InterPro" id="IPR029058">
    <property type="entry name" value="AB_hydrolase_fold"/>
</dbReference>
<dbReference type="RefSeq" id="WP_149428725.1">
    <property type="nucleotide sequence ID" value="NZ_VLNY01000001.1"/>
</dbReference>
<accession>A0A5A7SHW0</accession>
<dbReference type="Proteomes" id="UP000322244">
    <property type="component" value="Unassembled WGS sequence"/>
</dbReference>
<dbReference type="InterPro" id="IPR050583">
    <property type="entry name" value="Mycobacterial_A85_antigen"/>
</dbReference>
<dbReference type="AlphaFoldDB" id="A0A5A7SHW0"/>
<feature type="signal peptide" evidence="1">
    <location>
        <begin position="1"/>
        <end position="25"/>
    </location>
</feature>
<organism evidence="2 3">
    <name type="scientific">Antrihabitans cavernicola</name>
    <dbReference type="NCBI Taxonomy" id="2495913"/>
    <lineage>
        <taxon>Bacteria</taxon>
        <taxon>Bacillati</taxon>
        <taxon>Actinomycetota</taxon>
        <taxon>Actinomycetes</taxon>
        <taxon>Mycobacteriales</taxon>
        <taxon>Nocardiaceae</taxon>
        <taxon>Antrihabitans</taxon>
    </lineage>
</organism>
<dbReference type="SUPFAM" id="SSF53474">
    <property type="entry name" value="alpha/beta-Hydrolases"/>
    <property type="match status" value="1"/>
</dbReference>
<evidence type="ECO:0000313" key="3">
    <source>
        <dbReference type="Proteomes" id="UP000322244"/>
    </source>
</evidence>
<keyword evidence="1" id="KW-0732">Signal</keyword>
<feature type="chain" id="PRO_5039629603" evidence="1">
    <location>
        <begin position="26"/>
        <end position="318"/>
    </location>
</feature>
<dbReference type="Pfam" id="PF00756">
    <property type="entry name" value="Esterase"/>
    <property type="match status" value="1"/>
</dbReference>
<name>A0A5A7SHW0_9NOCA</name>
<gene>
    <name evidence="2" type="ORF">FOY51_03250</name>
</gene>
<sequence length="318" mass="33086">MMLAQNVKHRTVAMLLGLLTATAFAVTLPAQASARGVSIDYDRGLGGSASEIGVYSPAMNKVIKNRVLHAAGGPAPTLYLLTGLGGGEDNISWWDDTDVRAFFAGKHVNVVMPVGGRSSMYTDWNADDPVLGRNKWQTYLTRELPGLIDGHLGATGANAIAGVSMAAGPALDLAIQAPDVYRAVGSYSGCAKTSDIPGATAVSTIVGLGGGNPINMWGVPSSPQWVAHDPYVNAQRLAGKAIYISAATGIPGSIDKNGFPNPPVEALSAVCTGLFASRLAQFGIPAKYVLHPRGAHTWGLWEDDLRQSWPVIAGAIGA</sequence>
<proteinExistence type="predicted"/>
<reference evidence="2 3" key="1">
    <citation type="submission" date="2019-07" db="EMBL/GenBank/DDBJ databases">
        <title>Rhodococcus cavernicolus sp. nov., isolated from a cave.</title>
        <authorList>
            <person name="Lee S.D."/>
        </authorList>
    </citation>
    <scope>NUCLEOTIDE SEQUENCE [LARGE SCALE GENOMIC DNA]</scope>
    <source>
        <strain evidence="2 3">C1-24</strain>
    </source>
</reference>
<dbReference type="PANTHER" id="PTHR48098">
    <property type="entry name" value="ENTEROCHELIN ESTERASE-RELATED"/>
    <property type="match status" value="1"/>
</dbReference>
<dbReference type="OrthoDB" id="4510758at2"/>
<evidence type="ECO:0000256" key="1">
    <source>
        <dbReference type="SAM" id="SignalP"/>
    </source>
</evidence>
<dbReference type="PANTHER" id="PTHR48098:SF1">
    <property type="entry name" value="DIACYLGLYCEROL ACYLTRANSFERASE_MYCOLYLTRANSFERASE AG85A"/>
    <property type="match status" value="1"/>
</dbReference>
<keyword evidence="3" id="KW-1185">Reference proteome</keyword>
<evidence type="ECO:0000313" key="2">
    <source>
        <dbReference type="EMBL" id="KAA0024949.1"/>
    </source>
</evidence>
<dbReference type="InterPro" id="IPR000801">
    <property type="entry name" value="Esterase-like"/>
</dbReference>
<protein>
    <submittedName>
        <fullName evidence="2">Esterase family protein</fullName>
    </submittedName>
</protein>
<dbReference type="GO" id="GO:0016747">
    <property type="term" value="F:acyltransferase activity, transferring groups other than amino-acyl groups"/>
    <property type="evidence" value="ECO:0007669"/>
    <property type="project" value="TreeGrafter"/>
</dbReference>
<dbReference type="EMBL" id="VLNY01000001">
    <property type="protein sequence ID" value="KAA0024949.1"/>
    <property type="molecule type" value="Genomic_DNA"/>
</dbReference>